<dbReference type="EMBL" id="CP023525">
    <property type="protein sequence ID" value="ATF91190.1"/>
    <property type="molecule type" value="Genomic_DNA"/>
</dbReference>
<gene>
    <name evidence="1" type="ORF">CO704_03340</name>
    <name evidence="2" type="ORF">NCTC12120_03597</name>
</gene>
<sequence>MLSTEKWDNWEKARLLVPFTALTGRYKPIYHRFVTNLLAQSVDKNDIVRSFISRRSSYVTIITL</sequence>
<proteinExistence type="predicted"/>
<dbReference type="Proteomes" id="UP000217979">
    <property type="component" value="Chromosome"/>
</dbReference>
<evidence type="ECO:0000313" key="4">
    <source>
        <dbReference type="Proteomes" id="UP000251197"/>
    </source>
</evidence>
<reference evidence="2 4" key="2">
    <citation type="submission" date="2018-06" db="EMBL/GenBank/DDBJ databases">
        <authorList>
            <consortium name="Pathogen Informatics"/>
            <person name="Doyle S."/>
        </authorList>
    </citation>
    <scope>NUCLEOTIDE SEQUENCE [LARGE SCALE GENOMIC DNA]</scope>
    <source>
        <strain evidence="2 4">NCTC12120</strain>
    </source>
</reference>
<dbReference type="Proteomes" id="UP000251197">
    <property type="component" value="Unassembled WGS sequence"/>
</dbReference>
<reference evidence="1 3" key="1">
    <citation type="submission" date="2017-09" db="EMBL/GenBank/DDBJ databases">
        <title>FDA dAtabase for Regulatory Grade micrObial Sequences (FDA-ARGOS): Supporting development and validation of Infectious Disease Dx tests.</title>
        <authorList>
            <person name="Minogue T."/>
            <person name="Wolcott M."/>
            <person name="Wasieloski L."/>
            <person name="Aguilar W."/>
            <person name="Moore D."/>
            <person name="Tallon L."/>
            <person name="Sadzewicz L."/>
            <person name="Ott S."/>
            <person name="Zhao X."/>
            <person name="Nagaraj S."/>
            <person name="Vavikolanu K."/>
            <person name="Aluvathingal J."/>
            <person name="Nadendla S."/>
            <person name="Sichtig H."/>
        </authorList>
    </citation>
    <scope>NUCLEOTIDE SEQUENCE [LARGE SCALE GENOMIC DNA]</scope>
    <source>
        <strain evidence="1 3">FDAARGOS_392</strain>
    </source>
</reference>
<dbReference type="EMBL" id="UAVU01000003">
    <property type="protein sequence ID" value="SQA99673.1"/>
    <property type="molecule type" value="Genomic_DNA"/>
</dbReference>
<evidence type="ECO:0000313" key="3">
    <source>
        <dbReference type="Proteomes" id="UP000217979"/>
    </source>
</evidence>
<protein>
    <submittedName>
        <fullName evidence="1">Uncharacterized protein</fullName>
    </submittedName>
</protein>
<name>A0A291DTM9_9ENTR</name>
<dbReference type="AlphaFoldDB" id="A0A291DTM9"/>
<evidence type="ECO:0000313" key="2">
    <source>
        <dbReference type="EMBL" id="SQA99673.1"/>
    </source>
</evidence>
<evidence type="ECO:0000313" key="1">
    <source>
        <dbReference type="EMBL" id="ATF91190.1"/>
    </source>
</evidence>
<organism evidence="1 3">
    <name type="scientific">Cedecea neteri</name>
    <dbReference type="NCBI Taxonomy" id="158822"/>
    <lineage>
        <taxon>Bacteria</taxon>
        <taxon>Pseudomonadati</taxon>
        <taxon>Pseudomonadota</taxon>
        <taxon>Gammaproteobacteria</taxon>
        <taxon>Enterobacterales</taxon>
        <taxon>Enterobacteriaceae</taxon>
        <taxon>Cedecea</taxon>
    </lineage>
</organism>
<accession>A0A291DTM9</accession>